<dbReference type="AlphaFoldDB" id="A0A644YYY5"/>
<proteinExistence type="predicted"/>
<keyword evidence="1" id="KW-0812">Transmembrane</keyword>
<gene>
    <name evidence="2" type="primary">rbsC_35</name>
    <name evidence="2" type="ORF">SDC9_80344</name>
</gene>
<dbReference type="PANTHER" id="PTHR32196">
    <property type="entry name" value="ABC TRANSPORTER PERMEASE PROTEIN YPHD-RELATED-RELATED"/>
    <property type="match status" value="1"/>
</dbReference>
<comment type="caution">
    <text evidence="2">The sequence shown here is derived from an EMBL/GenBank/DDBJ whole genome shotgun (WGS) entry which is preliminary data.</text>
</comment>
<feature type="transmembrane region" description="Helical" evidence="1">
    <location>
        <begin position="37"/>
        <end position="54"/>
    </location>
</feature>
<sequence>MSRLNSVSLSNGQNYEFDAVIGSIIGGISLAGGKGKLIGTMLGVIFLVTLFNGMSQIGIDPFVQDVLKGFVLVIAITIDVLTNKKRT</sequence>
<evidence type="ECO:0000313" key="2">
    <source>
        <dbReference type="EMBL" id="MPM33766.1"/>
    </source>
</evidence>
<keyword evidence="1" id="KW-0472">Membrane</keyword>
<accession>A0A644YYY5</accession>
<reference evidence="2" key="1">
    <citation type="submission" date="2019-08" db="EMBL/GenBank/DDBJ databases">
        <authorList>
            <person name="Kucharzyk K."/>
            <person name="Murdoch R.W."/>
            <person name="Higgins S."/>
            <person name="Loffler F."/>
        </authorList>
    </citation>
    <scope>NUCLEOTIDE SEQUENCE</scope>
</reference>
<name>A0A644YYY5_9ZZZZ</name>
<dbReference type="EMBL" id="VSSQ01006756">
    <property type="protein sequence ID" value="MPM33766.1"/>
    <property type="molecule type" value="Genomic_DNA"/>
</dbReference>
<organism evidence="2">
    <name type="scientific">bioreactor metagenome</name>
    <dbReference type="NCBI Taxonomy" id="1076179"/>
    <lineage>
        <taxon>unclassified sequences</taxon>
        <taxon>metagenomes</taxon>
        <taxon>ecological metagenomes</taxon>
    </lineage>
</organism>
<dbReference type="GO" id="GO:0005886">
    <property type="term" value="C:plasma membrane"/>
    <property type="evidence" value="ECO:0007669"/>
    <property type="project" value="TreeGrafter"/>
</dbReference>
<evidence type="ECO:0000256" key="1">
    <source>
        <dbReference type="SAM" id="Phobius"/>
    </source>
</evidence>
<protein>
    <submittedName>
        <fullName evidence="2">Ribose import permease protein RbsC</fullName>
    </submittedName>
</protein>
<keyword evidence="1" id="KW-1133">Transmembrane helix</keyword>